<dbReference type="Proteomes" id="UP000294933">
    <property type="component" value="Unassembled WGS sequence"/>
</dbReference>
<keyword evidence="2" id="KW-1185">Reference proteome</keyword>
<organism evidence="1 2">
    <name type="scientific">Rickenella mellea</name>
    <dbReference type="NCBI Taxonomy" id="50990"/>
    <lineage>
        <taxon>Eukaryota</taxon>
        <taxon>Fungi</taxon>
        <taxon>Dikarya</taxon>
        <taxon>Basidiomycota</taxon>
        <taxon>Agaricomycotina</taxon>
        <taxon>Agaricomycetes</taxon>
        <taxon>Hymenochaetales</taxon>
        <taxon>Rickenellaceae</taxon>
        <taxon>Rickenella</taxon>
    </lineage>
</organism>
<proteinExistence type="predicted"/>
<evidence type="ECO:0000313" key="2">
    <source>
        <dbReference type="Proteomes" id="UP000294933"/>
    </source>
</evidence>
<protein>
    <submittedName>
        <fullName evidence="1">Uncharacterized protein</fullName>
    </submittedName>
</protein>
<evidence type="ECO:0000313" key="1">
    <source>
        <dbReference type="EMBL" id="TDL16666.1"/>
    </source>
</evidence>
<reference evidence="1 2" key="1">
    <citation type="submission" date="2018-06" db="EMBL/GenBank/DDBJ databases">
        <title>A transcriptomic atlas of mushroom development highlights an independent origin of complex multicellularity.</title>
        <authorList>
            <consortium name="DOE Joint Genome Institute"/>
            <person name="Krizsan K."/>
            <person name="Almasi E."/>
            <person name="Merenyi Z."/>
            <person name="Sahu N."/>
            <person name="Viragh M."/>
            <person name="Koszo T."/>
            <person name="Mondo S."/>
            <person name="Kiss B."/>
            <person name="Balint B."/>
            <person name="Kues U."/>
            <person name="Barry K."/>
            <person name="Hegedus J.C."/>
            <person name="Henrissat B."/>
            <person name="Johnson J."/>
            <person name="Lipzen A."/>
            <person name="Ohm R."/>
            <person name="Nagy I."/>
            <person name="Pangilinan J."/>
            <person name="Yan J."/>
            <person name="Xiong Y."/>
            <person name="Grigoriev I.V."/>
            <person name="Hibbett D.S."/>
            <person name="Nagy L.G."/>
        </authorList>
    </citation>
    <scope>NUCLEOTIDE SEQUENCE [LARGE SCALE GENOMIC DNA]</scope>
    <source>
        <strain evidence="1 2">SZMC22713</strain>
    </source>
</reference>
<accession>A0A4Y7PNP9</accession>
<gene>
    <name evidence="1" type="ORF">BD410DRAFT_844179</name>
</gene>
<dbReference type="VEuPathDB" id="FungiDB:BD410DRAFT_844179"/>
<sequence>MSHVFDDDVIDKTTRGGAWFTGYRLLAAAYPVALRDLTPSHMSELHGRLREGGWSPTANANPSRITDQPRRIEVVRATLSVAIGTADL</sequence>
<dbReference type="AlphaFoldDB" id="A0A4Y7PNP9"/>
<dbReference type="EMBL" id="ML170237">
    <property type="protein sequence ID" value="TDL16666.1"/>
    <property type="molecule type" value="Genomic_DNA"/>
</dbReference>
<name>A0A4Y7PNP9_9AGAM</name>